<dbReference type="AlphaFoldDB" id="U1PE93"/>
<dbReference type="Proteomes" id="UP000030649">
    <property type="component" value="Unassembled WGS sequence"/>
</dbReference>
<gene>
    <name evidence="1" type="ORF">J07HQW1_00422</name>
</gene>
<reference evidence="1 2" key="1">
    <citation type="journal article" date="2013" name="PLoS ONE">
        <title>Assembly-driven community genomics of a hypersaline microbial ecosystem.</title>
        <authorList>
            <person name="Podell S."/>
            <person name="Ugalde J.A."/>
            <person name="Narasingarao P."/>
            <person name="Banfield J.F."/>
            <person name="Heidelberg K.B."/>
            <person name="Allen E.E."/>
        </authorList>
    </citation>
    <scope>NUCLEOTIDE SEQUENCE [LARGE SCALE GENOMIC DNA]</scope>
    <source>
        <strain evidence="2">J07HQW1</strain>
    </source>
</reference>
<sequence>GRDRDTSLAGWDRLDSNLNGVIWYTARITSAGSSPQLEIEGEVVANPNHQLGQENFDLCKSLSERLFGED</sequence>
<protein>
    <submittedName>
        <fullName evidence="1">Uncharacterized protein</fullName>
    </submittedName>
</protein>
<dbReference type="HOGENOM" id="CLU_2745708_0_0_2"/>
<evidence type="ECO:0000313" key="1">
    <source>
        <dbReference type="EMBL" id="ERG90401.1"/>
    </source>
</evidence>
<organism evidence="1 2">
    <name type="scientific">Haloquadratum walsbyi J07HQW1</name>
    <dbReference type="NCBI Taxonomy" id="1238424"/>
    <lineage>
        <taxon>Archaea</taxon>
        <taxon>Methanobacteriati</taxon>
        <taxon>Methanobacteriota</taxon>
        <taxon>Stenosarchaea group</taxon>
        <taxon>Halobacteria</taxon>
        <taxon>Halobacteriales</taxon>
        <taxon>Haloferacaceae</taxon>
        <taxon>Haloquadratum</taxon>
    </lineage>
</organism>
<evidence type="ECO:0000313" key="2">
    <source>
        <dbReference type="Proteomes" id="UP000030649"/>
    </source>
</evidence>
<feature type="non-terminal residue" evidence="1">
    <location>
        <position position="1"/>
    </location>
</feature>
<name>U1PE93_9EURY</name>
<proteinExistence type="predicted"/>
<dbReference type="EMBL" id="KE356560">
    <property type="protein sequence ID" value="ERG90401.1"/>
    <property type="molecule type" value="Genomic_DNA"/>
</dbReference>
<accession>U1PE93</accession>